<dbReference type="GO" id="GO:0015807">
    <property type="term" value="P:L-amino acid transport"/>
    <property type="evidence" value="ECO:0007669"/>
    <property type="project" value="TreeGrafter"/>
</dbReference>
<dbReference type="InterPro" id="IPR027417">
    <property type="entry name" value="P-loop_NTPase"/>
</dbReference>
<dbReference type="Gene3D" id="3.40.50.300">
    <property type="entry name" value="P-loop containing nucleotide triphosphate hydrolases"/>
    <property type="match status" value="1"/>
</dbReference>
<dbReference type="CDD" id="cd03224">
    <property type="entry name" value="ABC_TM1139_LivF_branched"/>
    <property type="match status" value="1"/>
</dbReference>
<keyword evidence="5" id="KW-0029">Amino-acid transport</keyword>
<dbReference type="OrthoDB" id="5291058at2"/>
<dbReference type="GO" id="GO:0016887">
    <property type="term" value="F:ATP hydrolysis activity"/>
    <property type="evidence" value="ECO:0007669"/>
    <property type="project" value="InterPro"/>
</dbReference>
<dbReference type="Pfam" id="PF00005">
    <property type="entry name" value="ABC_tran"/>
    <property type="match status" value="1"/>
</dbReference>
<accession>A0A2K9NRX6</accession>
<evidence type="ECO:0000313" key="7">
    <source>
        <dbReference type="Proteomes" id="UP000235584"/>
    </source>
</evidence>
<keyword evidence="4 6" id="KW-0067">ATP-binding</keyword>
<dbReference type="SUPFAM" id="SSF52540">
    <property type="entry name" value="P-loop containing nucleoside triphosphate hydrolases"/>
    <property type="match status" value="1"/>
</dbReference>
<organism evidence="6 7">
    <name type="scientific">Bacteriovorax stolpii</name>
    <name type="common">Bdellovibrio stolpii</name>
    <dbReference type="NCBI Taxonomy" id="960"/>
    <lineage>
        <taxon>Bacteria</taxon>
        <taxon>Pseudomonadati</taxon>
        <taxon>Bdellovibrionota</taxon>
        <taxon>Bacteriovoracia</taxon>
        <taxon>Bacteriovoracales</taxon>
        <taxon>Bacteriovoracaceae</taxon>
        <taxon>Bacteriovorax</taxon>
    </lineage>
</organism>
<dbReference type="PANTHER" id="PTHR43820">
    <property type="entry name" value="HIGH-AFFINITY BRANCHED-CHAIN AMINO ACID TRANSPORT ATP-BINDING PROTEIN LIVF"/>
    <property type="match status" value="1"/>
</dbReference>
<evidence type="ECO:0000256" key="5">
    <source>
        <dbReference type="ARBA" id="ARBA00022970"/>
    </source>
</evidence>
<dbReference type="PIRSF" id="PIRSF039137">
    <property type="entry name" value="ABC_branched_ATPase"/>
    <property type="match status" value="1"/>
</dbReference>
<dbReference type="InterPro" id="IPR003439">
    <property type="entry name" value="ABC_transporter-like_ATP-bd"/>
</dbReference>
<dbReference type="InterPro" id="IPR003593">
    <property type="entry name" value="AAA+_ATPase"/>
</dbReference>
<dbReference type="EMBL" id="CP025704">
    <property type="protein sequence ID" value="AUN98276.1"/>
    <property type="molecule type" value="Genomic_DNA"/>
</dbReference>
<dbReference type="GO" id="GO:0005524">
    <property type="term" value="F:ATP binding"/>
    <property type="evidence" value="ECO:0007669"/>
    <property type="project" value="UniProtKB-KW"/>
</dbReference>
<gene>
    <name evidence="6" type="ORF">C0V70_09195</name>
</gene>
<dbReference type="KEGG" id="bsto:C0V70_09195"/>
<keyword evidence="2" id="KW-0813">Transport</keyword>
<dbReference type="GO" id="GO:0015658">
    <property type="term" value="F:branched-chain amino acid transmembrane transporter activity"/>
    <property type="evidence" value="ECO:0007669"/>
    <property type="project" value="InterPro"/>
</dbReference>
<evidence type="ECO:0000313" key="6">
    <source>
        <dbReference type="EMBL" id="AUN98276.1"/>
    </source>
</evidence>
<evidence type="ECO:0000256" key="3">
    <source>
        <dbReference type="ARBA" id="ARBA00022741"/>
    </source>
</evidence>
<dbReference type="InterPro" id="IPR017871">
    <property type="entry name" value="ABC_transporter-like_CS"/>
</dbReference>
<dbReference type="PROSITE" id="PS00211">
    <property type="entry name" value="ABC_TRANSPORTER_1"/>
    <property type="match status" value="1"/>
</dbReference>
<evidence type="ECO:0000256" key="1">
    <source>
        <dbReference type="ARBA" id="ARBA00005417"/>
    </source>
</evidence>
<dbReference type="RefSeq" id="WP_102243567.1">
    <property type="nucleotide sequence ID" value="NZ_CP025704.1"/>
</dbReference>
<protein>
    <submittedName>
        <fullName evidence="6">ABC transporter ATP-binding protein</fullName>
    </submittedName>
</protein>
<dbReference type="AlphaFoldDB" id="A0A2K9NRX6"/>
<reference evidence="6 7" key="1">
    <citation type="submission" date="2018-01" db="EMBL/GenBank/DDBJ databases">
        <title>Complete genome sequence of Bacteriovorax stolpii DSM12778.</title>
        <authorList>
            <person name="Tang B."/>
            <person name="Chang J."/>
        </authorList>
    </citation>
    <scope>NUCLEOTIDE SEQUENCE [LARGE SCALE GENOMIC DNA]</scope>
    <source>
        <strain evidence="6 7">DSM 12778</strain>
    </source>
</reference>
<dbReference type="SMART" id="SM00382">
    <property type="entry name" value="AAA"/>
    <property type="match status" value="1"/>
</dbReference>
<evidence type="ECO:0000256" key="2">
    <source>
        <dbReference type="ARBA" id="ARBA00022448"/>
    </source>
</evidence>
<dbReference type="InterPro" id="IPR030660">
    <property type="entry name" value="ABC_branched_ATPase_LivF/BraG"/>
</dbReference>
<dbReference type="PANTHER" id="PTHR43820:SF4">
    <property type="entry name" value="HIGH-AFFINITY BRANCHED-CHAIN AMINO ACID TRANSPORT ATP-BINDING PROTEIN LIVF"/>
    <property type="match status" value="1"/>
</dbReference>
<proteinExistence type="inferred from homology"/>
<keyword evidence="7" id="KW-1185">Reference proteome</keyword>
<evidence type="ECO:0000256" key="4">
    <source>
        <dbReference type="ARBA" id="ARBA00022840"/>
    </source>
</evidence>
<dbReference type="Proteomes" id="UP000235584">
    <property type="component" value="Chromosome"/>
</dbReference>
<sequence length="236" mass="25785">MSMLELKNINTYYGNIHAVKNISLSINQGEIVTILGSNGAGKTTTLHTISGLLKPQSGEIIFDGQKIDRVPAHRITALGLAQSPEGRQIFANLSIKENLDMGAYLRKDTAEIKKDLDFVYNLFPKLLERRNQLAQTLSGGEQQMLAIARAYMSKPKLLLLDEPSLGIAPILVGTIFKAITEINQLGMTILLVEQNANLALKISHRAYVLTNGEITLQGASSELLSNPEIKKAYLGS</sequence>
<name>A0A2K9NRX6_BACTC</name>
<dbReference type="InterPro" id="IPR052156">
    <property type="entry name" value="BCAA_Transport_ATP-bd_LivF"/>
</dbReference>
<keyword evidence="3" id="KW-0547">Nucleotide-binding</keyword>
<dbReference type="PROSITE" id="PS50893">
    <property type="entry name" value="ABC_TRANSPORTER_2"/>
    <property type="match status" value="1"/>
</dbReference>
<comment type="similarity">
    <text evidence="1">Belongs to the ABC transporter superfamily.</text>
</comment>